<dbReference type="Gene3D" id="3.40.1440.10">
    <property type="entry name" value="GIY-YIG endonuclease"/>
    <property type="match status" value="1"/>
</dbReference>
<keyword evidence="3" id="KW-1185">Reference proteome</keyword>
<organism evidence="2 3">
    <name type="scientific">Pseudobacteroides cellulosolvens ATCC 35603 = DSM 2933</name>
    <dbReference type="NCBI Taxonomy" id="398512"/>
    <lineage>
        <taxon>Bacteria</taxon>
        <taxon>Bacillati</taxon>
        <taxon>Bacillota</taxon>
        <taxon>Clostridia</taxon>
        <taxon>Eubacteriales</taxon>
        <taxon>Oscillospiraceae</taxon>
        <taxon>Pseudobacteroides</taxon>
    </lineage>
</organism>
<dbReference type="STRING" id="398512.Bccel_5251"/>
<gene>
    <name evidence="2" type="ORF">Bccel_5251</name>
</gene>
<dbReference type="InterPro" id="IPR035901">
    <property type="entry name" value="GIY-YIG_endonuc_sf"/>
</dbReference>
<evidence type="ECO:0000313" key="2">
    <source>
        <dbReference type="EMBL" id="KNY29974.1"/>
    </source>
</evidence>
<protein>
    <recommendedName>
        <fullName evidence="1">DUF2087 domain-containing protein</fullName>
    </recommendedName>
</protein>
<accession>A0A0L6JW69</accession>
<dbReference type="InterPro" id="IPR018656">
    <property type="entry name" value="DUF2087"/>
</dbReference>
<proteinExistence type="predicted"/>
<dbReference type="Proteomes" id="UP000036923">
    <property type="component" value="Unassembled WGS sequence"/>
</dbReference>
<reference evidence="3" key="1">
    <citation type="submission" date="2015-07" db="EMBL/GenBank/DDBJ databases">
        <title>Near-Complete Genome Sequence of the Cellulolytic Bacterium Bacteroides (Pseudobacteroides) cellulosolvens ATCC 35603.</title>
        <authorList>
            <person name="Dassa B."/>
            <person name="Utturkar S.M."/>
            <person name="Klingeman D.M."/>
            <person name="Hurt R.A."/>
            <person name="Keller M."/>
            <person name="Xu J."/>
            <person name="Reddy Y.H.K."/>
            <person name="Borovok I."/>
            <person name="Grinberg I.R."/>
            <person name="Lamed R."/>
            <person name="Zhivin O."/>
            <person name="Bayer E.A."/>
            <person name="Brown S.D."/>
        </authorList>
    </citation>
    <scope>NUCLEOTIDE SEQUENCE [LARGE SCALE GENOMIC DNA]</scope>
    <source>
        <strain evidence="3">DSM 2933</strain>
    </source>
</reference>
<dbReference type="AlphaFoldDB" id="A0A0L6JW69"/>
<comment type="caution">
    <text evidence="2">The sequence shown here is derived from an EMBL/GenBank/DDBJ whole genome shotgun (WGS) entry which is preliminary data.</text>
</comment>
<evidence type="ECO:0000259" key="1">
    <source>
        <dbReference type="Pfam" id="PF09860"/>
    </source>
</evidence>
<dbReference type="RefSeq" id="WP_036943622.1">
    <property type="nucleotide sequence ID" value="NZ_LGTC01000001.1"/>
</dbReference>
<dbReference type="OrthoDB" id="9789954at2"/>
<dbReference type="Pfam" id="PF09860">
    <property type="entry name" value="DUF2087"/>
    <property type="match status" value="1"/>
</dbReference>
<dbReference type="EMBL" id="LGTC01000001">
    <property type="protein sequence ID" value="KNY29974.1"/>
    <property type="molecule type" value="Genomic_DNA"/>
</dbReference>
<evidence type="ECO:0000313" key="3">
    <source>
        <dbReference type="Proteomes" id="UP000036923"/>
    </source>
</evidence>
<dbReference type="eggNOG" id="COG3860">
    <property type="taxonomic scope" value="Bacteria"/>
</dbReference>
<dbReference type="eggNOG" id="COG2197">
    <property type="taxonomic scope" value="Bacteria"/>
</dbReference>
<dbReference type="PATRIC" id="fig|398512.5.peg.5506"/>
<dbReference type="CDD" id="cd10451">
    <property type="entry name" value="GIY-YIG_LuxR_like"/>
    <property type="match status" value="1"/>
</dbReference>
<dbReference type="SUPFAM" id="SSF82771">
    <property type="entry name" value="GIY-YIG endonuclease"/>
    <property type="match status" value="1"/>
</dbReference>
<sequence length="375" mass="44358">MGGNERLFNSSISDMKRGYSDEVDEYVCLICGESVQKGVIYPKDNVLYEAEKYMKLHIESTHGSIFEYLTDMDKSLSGLSHHQSKLLKLFYQDMSDEEIKNEMGIGSSSTIRNHRFVLREKERQAKIFLVLMDLLREGSNKNYKNVKRRISDVACSKRSEVTREEKDKIIERYFPEGVYGPLKAIDMREKNRIVVLEQLVNRFEQDKLYSEKEVNEILKEAFPDFVTLRRYLIEYGFMDRKQNGSQYWVRKYDHGTEGLNLERKKELKNQYKEIKTEAGIYQIRNVENGKVFLVVTPNLKTINGRQIELNTGVYRNKLLQEDWNKYGKDAFVFEVLEVLEQPEEGYFDMKDELKKLENKWLEKLQPYGDKGYHKN</sequence>
<feature type="domain" description="DUF2087" evidence="1">
    <location>
        <begin position="182"/>
        <end position="249"/>
    </location>
</feature>
<name>A0A0L6JW69_9FIRM</name>